<evidence type="ECO:0000313" key="2">
    <source>
        <dbReference type="Proteomes" id="UP001642482"/>
    </source>
</evidence>
<keyword evidence="2" id="KW-1185">Reference proteome</keyword>
<sequence length="137" mass="15628">MAGVKDTTDKTQKLFDTDPVILKGLESAQRLVTDVDRVVFARVGDANCHGYTHARLVWMVCLARVPEGMAYVGHSFPWEDLVVTLNNMLLTSDRFDTIEQEVFMQPQVDRKAEEEERIRTIQQQQQQRQQAAASGVY</sequence>
<gene>
    <name evidence="1" type="ORF">SEUCBS140593_001359</name>
</gene>
<comment type="caution">
    <text evidence="1">The sequence shown here is derived from an EMBL/GenBank/DDBJ whole genome shotgun (WGS) entry which is preliminary data.</text>
</comment>
<dbReference type="EMBL" id="CAWUHD010000008">
    <property type="protein sequence ID" value="CAK7212011.1"/>
    <property type="molecule type" value="Genomic_DNA"/>
</dbReference>
<reference evidence="1 2" key="1">
    <citation type="submission" date="2024-01" db="EMBL/GenBank/DDBJ databases">
        <authorList>
            <person name="Allen C."/>
            <person name="Tagirdzhanova G."/>
        </authorList>
    </citation>
    <scope>NUCLEOTIDE SEQUENCE [LARGE SCALE GENOMIC DNA]</scope>
</reference>
<dbReference type="Proteomes" id="UP001642482">
    <property type="component" value="Unassembled WGS sequence"/>
</dbReference>
<evidence type="ECO:0000313" key="1">
    <source>
        <dbReference type="EMBL" id="CAK7212011.1"/>
    </source>
</evidence>
<organism evidence="1 2">
    <name type="scientific">Sporothrix eucalyptigena</name>
    <dbReference type="NCBI Taxonomy" id="1812306"/>
    <lineage>
        <taxon>Eukaryota</taxon>
        <taxon>Fungi</taxon>
        <taxon>Dikarya</taxon>
        <taxon>Ascomycota</taxon>
        <taxon>Pezizomycotina</taxon>
        <taxon>Sordariomycetes</taxon>
        <taxon>Sordariomycetidae</taxon>
        <taxon>Ophiostomatales</taxon>
        <taxon>Ophiostomataceae</taxon>
        <taxon>Sporothrix</taxon>
    </lineage>
</organism>
<proteinExistence type="predicted"/>
<accession>A0ABP0AXM8</accession>
<name>A0ABP0AXM8_9PEZI</name>
<protein>
    <submittedName>
        <fullName evidence="1">Uncharacterized protein</fullName>
    </submittedName>
</protein>